<organism evidence="1 2">
    <name type="scientific">Adhaeribacter terreus</name>
    <dbReference type="NCBI Taxonomy" id="529703"/>
    <lineage>
        <taxon>Bacteria</taxon>
        <taxon>Pseudomonadati</taxon>
        <taxon>Bacteroidota</taxon>
        <taxon>Cytophagia</taxon>
        <taxon>Cytophagales</taxon>
        <taxon>Hymenobacteraceae</taxon>
        <taxon>Adhaeribacter</taxon>
    </lineage>
</organism>
<reference evidence="2" key="1">
    <citation type="journal article" date="2019" name="Int. J. Syst. Evol. Microbiol.">
        <title>The Global Catalogue of Microorganisms (GCM) 10K type strain sequencing project: providing services to taxonomists for standard genome sequencing and annotation.</title>
        <authorList>
            <consortium name="The Broad Institute Genomics Platform"/>
            <consortium name="The Broad Institute Genome Sequencing Center for Infectious Disease"/>
            <person name="Wu L."/>
            <person name="Ma J."/>
        </authorList>
    </citation>
    <scope>NUCLEOTIDE SEQUENCE [LARGE SCALE GENOMIC DNA]</scope>
    <source>
        <strain evidence="2">KACC 12602</strain>
    </source>
</reference>
<evidence type="ECO:0000313" key="1">
    <source>
        <dbReference type="EMBL" id="MFC5271459.1"/>
    </source>
</evidence>
<keyword evidence="2" id="KW-1185">Reference proteome</keyword>
<dbReference type="EMBL" id="JBHSKT010000007">
    <property type="protein sequence ID" value="MFC5271459.1"/>
    <property type="molecule type" value="Genomic_DNA"/>
</dbReference>
<evidence type="ECO:0000313" key="2">
    <source>
        <dbReference type="Proteomes" id="UP001596161"/>
    </source>
</evidence>
<dbReference type="Proteomes" id="UP001596161">
    <property type="component" value="Unassembled WGS sequence"/>
</dbReference>
<protein>
    <submittedName>
        <fullName evidence="1">Uncharacterized protein</fullName>
    </submittedName>
</protein>
<name>A0ABW0EEY3_9BACT</name>
<sequence length="53" mass="5782">MFLGLKSQNAMLSGVKSNSPFSTKYQGNNLLKTVGNQALKVLIQSVKLKQKSL</sequence>
<proteinExistence type="predicted"/>
<gene>
    <name evidence="1" type="ORF">ACFPIB_12615</name>
</gene>
<accession>A0ABW0EEY3</accession>
<comment type="caution">
    <text evidence="1">The sequence shown here is derived from an EMBL/GenBank/DDBJ whole genome shotgun (WGS) entry which is preliminary data.</text>
</comment>